<evidence type="ECO:0000256" key="7">
    <source>
        <dbReference type="ARBA" id="ARBA00023122"/>
    </source>
</evidence>
<dbReference type="CDD" id="cd04590">
    <property type="entry name" value="CBS_pair_CorC_HlyC_assoc"/>
    <property type="match status" value="1"/>
</dbReference>
<keyword evidence="6 10" id="KW-1133">Transmembrane helix</keyword>
<feature type="transmembrane region" description="Helical" evidence="11">
    <location>
        <begin position="6"/>
        <end position="25"/>
    </location>
</feature>
<keyword evidence="4 10" id="KW-0812">Transmembrane</keyword>
<dbReference type="PANTHER" id="PTHR22777:SF32">
    <property type="entry name" value="UPF0053 INNER MEMBRANE PROTEIN YFJD"/>
    <property type="match status" value="1"/>
</dbReference>
<dbReference type="Gene3D" id="3.30.465.10">
    <property type="match status" value="1"/>
</dbReference>
<dbReference type="InterPro" id="IPR005170">
    <property type="entry name" value="Transptr-assoc_dom"/>
</dbReference>
<feature type="transmembrane region" description="Helical" evidence="11">
    <location>
        <begin position="91"/>
        <end position="113"/>
    </location>
</feature>
<keyword evidence="7 9" id="KW-0129">CBS domain</keyword>
<dbReference type="RefSeq" id="WP_151902454.1">
    <property type="nucleotide sequence ID" value="NZ_CP045032.1"/>
</dbReference>
<dbReference type="Gene3D" id="3.10.580.10">
    <property type="entry name" value="CBS-domain"/>
    <property type="match status" value="1"/>
</dbReference>
<evidence type="ECO:0000256" key="9">
    <source>
        <dbReference type="PROSITE-ProRule" id="PRU00703"/>
    </source>
</evidence>
<evidence type="ECO:0000256" key="4">
    <source>
        <dbReference type="ARBA" id="ARBA00022692"/>
    </source>
</evidence>
<evidence type="ECO:0000313" key="15">
    <source>
        <dbReference type="Proteomes" id="UP000326711"/>
    </source>
</evidence>
<evidence type="ECO:0000256" key="5">
    <source>
        <dbReference type="ARBA" id="ARBA00022737"/>
    </source>
</evidence>
<protein>
    <submittedName>
        <fullName evidence="14">Magnesium and cobalt efflux protein CorC</fullName>
    </submittedName>
</protein>
<dbReference type="SMART" id="SM00116">
    <property type="entry name" value="CBS"/>
    <property type="match status" value="2"/>
</dbReference>
<dbReference type="AlphaFoldDB" id="A0A5J6ZAS1"/>
<dbReference type="PROSITE" id="PS51371">
    <property type="entry name" value="CBS"/>
    <property type="match status" value="2"/>
</dbReference>
<keyword evidence="3" id="KW-1003">Cell membrane</keyword>
<dbReference type="KEGG" id="cuo:CUROG_03285"/>
<dbReference type="Pfam" id="PF00571">
    <property type="entry name" value="CBS"/>
    <property type="match status" value="2"/>
</dbReference>
<feature type="transmembrane region" description="Helical" evidence="11">
    <location>
        <begin position="125"/>
        <end position="148"/>
    </location>
</feature>
<evidence type="ECO:0000256" key="6">
    <source>
        <dbReference type="ARBA" id="ARBA00022989"/>
    </source>
</evidence>
<feature type="domain" description="CNNM transmembrane" evidence="13">
    <location>
        <begin position="1"/>
        <end position="188"/>
    </location>
</feature>
<dbReference type="EMBL" id="CP045032">
    <property type="protein sequence ID" value="QFQ02040.1"/>
    <property type="molecule type" value="Genomic_DNA"/>
</dbReference>
<accession>A0A5J6ZAS1</accession>
<keyword evidence="8 10" id="KW-0472">Membrane</keyword>
<evidence type="ECO:0000256" key="2">
    <source>
        <dbReference type="ARBA" id="ARBA00006337"/>
    </source>
</evidence>
<dbReference type="FunFam" id="3.10.580.10:FF:000002">
    <property type="entry name" value="Magnesium/cobalt efflux protein CorC"/>
    <property type="match status" value="1"/>
</dbReference>
<feature type="transmembrane region" description="Helical" evidence="11">
    <location>
        <begin position="61"/>
        <end position="85"/>
    </location>
</feature>
<dbReference type="Pfam" id="PF01595">
    <property type="entry name" value="CNNM"/>
    <property type="match status" value="1"/>
</dbReference>
<gene>
    <name evidence="14" type="primary">corC</name>
    <name evidence="14" type="ORF">CUROG_03285</name>
</gene>
<sequence length="478" mass="52283">MDTLTLVGILIGVITLGFGGVLSLMETAVSSISLARVEALVKDEKQGSERLLRVVRDKPRYINLLVLLRTIAEVTGAVLTAAVLLRLVENSTWAIIAAIAAVTLYEFLVIGVLSRTLGRKNPYTISLACAPALLGLATIFGPVAWMLVKAGNVLTPGKGFRDGPFATEIELREMVDIASERGIVESDERRMIQSVFDLADTTARTVMVPRPEMFWIEADKTVSQALNLCIRSGHSRVPVIGEDVDDIVGVAYLKDLIAHVHGASAEQRMVPVREIMRPAKFVPDSRLLDDLLEEMQREQIHLGMLVDEYGGISGLISMEDILEEIVGEISDEYDASEVAPIEDLGDGSYRVVARLSLEEVEELFNDPELVTDVSAPEMNEGTASPINAEGEEELESEVDIPDIEFSAEQREEVDTVAGLGAYELGRLPLPGAEITTAGLHFLFEGGKDRRGRVKIRSAIVRRDPNSRTFSAPDQENYN</sequence>
<comment type="subcellular location">
    <subcellularLocation>
        <location evidence="1">Cell membrane</location>
        <topology evidence="1">Multi-pass membrane protein</topology>
    </subcellularLocation>
</comment>
<dbReference type="InterPro" id="IPR046342">
    <property type="entry name" value="CBS_dom_sf"/>
</dbReference>
<dbReference type="InterPro" id="IPR000644">
    <property type="entry name" value="CBS_dom"/>
</dbReference>
<dbReference type="InterPro" id="IPR016169">
    <property type="entry name" value="FAD-bd_PCMH_sub2"/>
</dbReference>
<reference evidence="15" key="1">
    <citation type="submission" date="2019-10" db="EMBL/GenBank/DDBJ databases">
        <title>Complete genome sequence of Corynebacterium urogenitalis DSM 108747, isolated from the genital tract of a cow.</title>
        <authorList>
            <person name="Ruckert C."/>
            <person name="Ballas P."/>
            <person name="Wagener K."/>
            <person name="Drillich M."/>
            <person name="Kaempfer P."/>
            <person name="Busse H.-J."/>
            <person name="Ehling-Schulz M."/>
        </authorList>
    </citation>
    <scope>NUCLEOTIDE SEQUENCE [LARGE SCALE GENOMIC DNA]</scope>
    <source>
        <strain evidence="15">LMM 1652</strain>
    </source>
</reference>
<evidence type="ECO:0000256" key="10">
    <source>
        <dbReference type="PROSITE-ProRule" id="PRU01193"/>
    </source>
</evidence>
<keyword evidence="15" id="KW-1185">Reference proteome</keyword>
<evidence type="ECO:0000259" key="13">
    <source>
        <dbReference type="PROSITE" id="PS51846"/>
    </source>
</evidence>
<dbReference type="SUPFAM" id="SSF56176">
    <property type="entry name" value="FAD-binding/transporter-associated domain-like"/>
    <property type="match status" value="1"/>
</dbReference>
<feature type="domain" description="CBS" evidence="12">
    <location>
        <begin position="207"/>
        <end position="266"/>
    </location>
</feature>
<evidence type="ECO:0000256" key="3">
    <source>
        <dbReference type="ARBA" id="ARBA00022475"/>
    </source>
</evidence>
<dbReference type="SUPFAM" id="SSF54631">
    <property type="entry name" value="CBS-domain pair"/>
    <property type="match status" value="1"/>
</dbReference>
<dbReference type="GO" id="GO:0050660">
    <property type="term" value="F:flavin adenine dinucleotide binding"/>
    <property type="evidence" value="ECO:0007669"/>
    <property type="project" value="InterPro"/>
</dbReference>
<dbReference type="SMART" id="SM01091">
    <property type="entry name" value="CorC_HlyC"/>
    <property type="match status" value="1"/>
</dbReference>
<dbReference type="PROSITE" id="PS51846">
    <property type="entry name" value="CNNM"/>
    <property type="match status" value="1"/>
</dbReference>
<comment type="similarity">
    <text evidence="2">Belongs to the UPF0053 family.</text>
</comment>
<evidence type="ECO:0000256" key="8">
    <source>
        <dbReference type="ARBA" id="ARBA00023136"/>
    </source>
</evidence>
<dbReference type="OrthoDB" id="110231at2"/>
<name>A0A5J6ZAS1_9CORY</name>
<evidence type="ECO:0000256" key="1">
    <source>
        <dbReference type="ARBA" id="ARBA00004651"/>
    </source>
</evidence>
<evidence type="ECO:0000313" key="14">
    <source>
        <dbReference type="EMBL" id="QFQ02040.1"/>
    </source>
</evidence>
<proteinExistence type="inferred from homology"/>
<dbReference type="PANTHER" id="PTHR22777">
    <property type="entry name" value="HEMOLYSIN-RELATED"/>
    <property type="match status" value="1"/>
</dbReference>
<evidence type="ECO:0000259" key="12">
    <source>
        <dbReference type="PROSITE" id="PS51371"/>
    </source>
</evidence>
<keyword evidence="5" id="KW-0677">Repeat</keyword>
<feature type="domain" description="CBS" evidence="12">
    <location>
        <begin position="275"/>
        <end position="332"/>
    </location>
</feature>
<dbReference type="InterPro" id="IPR002550">
    <property type="entry name" value="CNNM"/>
</dbReference>
<evidence type="ECO:0000256" key="11">
    <source>
        <dbReference type="SAM" id="Phobius"/>
    </source>
</evidence>
<organism evidence="14 15">
    <name type="scientific">Corynebacterium urogenitale</name>
    <dbReference type="NCBI Taxonomy" id="2487892"/>
    <lineage>
        <taxon>Bacteria</taxon>
        <taxon>Bacillati</taxon>
        <taxon>Actinomycetota</taxon>
        <taxon>Actinomycetes</taxon>
        <taxon>Mycobacteriales</taxon>
        <taxon>Corynebacteriaceae</taxon>
        <taxon>Corynebacterium</taxon>
    </lineage>
</organism>
<dbReference type="InterPro" id="IPR044751">
    <property type="entry name" value="Ion_transp-like_CBS"/>
</dbReference>
<dbReference type="InterPro" id="IPR036318">
    <property type="entry name" value="FAD-bd_PCMH-like_sf"/>
</dbReference>
<dbReference type="Proteomes" id="UP000326711">
    <property type="component" value="Chromosome"/>
</dbReference>
<dbReference type="GO" id="GO:0005886">
    <property type="term" value="C:plasma membrane"/>
    <property type="evidence" value="ECO:0007669"/>
    <property type="project" value="UniProtKB-SubCell"/>
</dbReference>